<organism evidence="1 2">
    <name type="scientific">Ceratitis capitata</name>
    <name type="common">Mediterranean fruit fly</name>
    <name type="synonym">Tephritis capitata</name>
    <dbReference type="NCBI Taxonomy" id="7213"/>
    <lineage>
        <taxon>Eukaryota</taxon>
        <taxon>Metazoa</taxon>
        <taxon>Ecdysozoa</taxon>
        <taxon>Arthropoda</taxon>
        <taxon>Hexapoda</taxon>
        <taxon>Insecta</taxon>
        <taxon>Pterygota</taxon>
        <taxon>Neoptera</taxon>
        <taxon>Endopterygota</taxon>
        <taxon>Diptera</taxon>
        <taxon>Brachycera</taxon>
        <taxon>Muscomorpha</taxon>
        <taxon>Tephritoidea</taxon>
        <taxon>Tephritidae</taxon>
        <taxon>Ceratitis</taxon>
        <taxon>Ceratitis</taxon>
    </lineage>
</organism>
<keyword evidence="2" id="KW-1185">Reference proteome</keyword>
<dbReference type="EMBL" id="CAJHJT010000034">
    <property type="protein sequence ID" value="CAD7003307.1"/>
    <property type="molecule type" value="Genomic_DNA"/>
</dbReference>
<proteinExistence type="predicted"/>
<accession>A0A811V096</accession>
<protein>
    <submittedName>
        <fullName evidence="1">(Mediterranean fruit fly) hypothetical protein</fullName>
    </submittedName>
</protein>
<sequence length="97" mass="10611">KKCTLIFNITTTYVTQTHHIDRIPVIYCFAVEWIALVLSFSCWGATCVSGRICSAIAHRKSAKLQQQTITTTTATTTTPTNTAIIETATSATAKEIM</sequence>
<evidence type="ECO:0000313" key="1">
    <source>
        <dbReference type="EMBL" id="CAD7003307.1"/>
    </source>
</evidence>
<dbReference type="Proteomes" id="UP000606786">
    <property type="component" value="Unassembled WGS sequence"/>
</dbReference>
<evidence type="ECO:0000313" key="2">
    <source>
        <dbReference type="Proteomes" id="UP000606786"/>
    </source>
</evidence>
<name>A0A811V096_CERCA</name>
<feature type="non-terminal residue" evidence="1">
    <location>
        <position position="1"/>
    </location>
</feature>
<reference evidence="1" key="1">
    <citation type="submission" date="2020-11" db="EMBL/GenBank/DDBJ databases">
        <authorList>
            <person name="Whitehead M."/>
        </authorList>
    </citation>
    <scope>NUCLEOTIDE SEQUENCE</scope>
    <source>
        <strain evidence="1">EGII</strain>
    </source>
</reference>
<gene>
    <name evidence="1" type="ORF">CCAP1982_LOCUS11768</name>
</gene>
<dbReference type="AlphaFoldDB" id="A0A811V096"/>
<comment type="caution">
    <text evidence="1">The sequence shown here is derived from an EMBL/GenBank/DDBJ whole genome shotgun (WGS) entry which is preliminary data.</text>
</comment>